<accession>A0A512DZ40</accession>
<dbReference type="Gene3D" id="3.10.350.10">
    <property type="entry name" value="LysM domain"/>
    <property type="match status" value="1"/>
</dbReference>
<dbReference type="Proteomes" id="UP000321523">
    <property type="component" value="Unassembled WGS sequence"/>
</dbReference>
<dbReference type="InterPro" id="IPR018392">
    <property type="entry name" value="LysM"/>
</dbReference>
<reference evidence="6 7" key="1">
    <citation type="submission" date="2019-07" db="EMBL/GenBank/DDBJ databases">
        <title>Whole genome shotgun sequence of Skermanella aerolata NBRC 106429.</title>
        <authorList>
            <person name="Hosoyama A."/>
            <person name="Uohara A."/>
            <person name="Ohji S."/>
            <person name="Ichikawa N."/>
        </authorList>
    </citation>
    <scope>NUCLEOTIDE SEQUENCE [LARGE SCALE GENOMIC DNA]</scope>
    <source>
        <strain evidence="6 7">NBRC 106429</strain>
    </source>
</reference>
<proteinExistence type="predicted"/>
<comment type="caution">
    <text evidence="6">The sequence shown here is derived from an EMBL/GenBank/DDBJ whole genome shotgun (WGS) entry which is preliminary data.</text>
</comment>
<keyword evidence="7" id="KW-1185">Reference proteome</keyword>
<dbReference type="GO" id="GO:0005737">
    <property type="term" value="C:cytoplasm"/>
    <property type="evidence" value="ECO:0007669"/>
    <property type="project" value="UniProtKB-SubCell"/>
</dbReference>
<feature type="domain" description="BON" evidence="4">
    <location>
        <begin position="14"/>
        <end position="82"/>
    </location>
</feature>
<organism evidence="6 7">
    <name type="scientific">Skermanella aerolata</name>
    <dbReference type="NCBI Taxonomy" id="393310"/>
    <lineage>
        <taxon>Bacteria</taxon>
        <taxon>Pseudomonadati</taxon>
        <taxon>Pseudomonadota</taxon>
        <taxon>Alphaproteobacteria</taxon>
        <taxon>Rhodospirillales</taxon>
        <taxon>Azospirillaceae</taxon>
        <taxon>Skermanella</taxon>
    </lineage>
</organism>
<dbReference type="FunFam" id="3.10.350.10:FF:000001">
    <property type="entry name" value="Peptidoglycan-binding protein LysM"/>
    <property type="match status" value="1"/>
</dbReference>
<evidence type="ECO:0000256" key="1">
    <source>
        <dbReference type="ARBA" id="ARBA00004496"/>
    </source>
</evidence>
<dbReference type="RefSeq" id="WP_044437394.1">
    <property type="nucleotide sequence ID" value="NZ_BJYZ01000031.1"/>
</dbReference>
<dbReference type="NCBIfam" id="NF008399">
    <property type="entry name" value="PRK11198.1"/>
    <property type="match status" value="1"/>
</dbReference>
<keyword evidence="2" id="KW-0963">Cytoplasm</keyword>
<evidence type="ECO:0000259" key="5">
    <source>
        <dbReference type="PROSITE" id="PS51782"/>
    </source>
</evidence>
<dbReference type="InterPro" id="IPR007055">
    <property type="entry name" value="BON_dom"/>
</dbReference>
<dbReference type="AlphaFoldDB" id="A0A512DZ40"/>
<dbReference type="InterPro" id="IPR036779">
    <property type="entry name" value="LysM_dom_sf"/>
</dbReference>
<gene>
    <name evidence="6" type="ORF">SAE02_58890</name>
</gene>
<dbReference type="SUPFAM" id="SSF54106">
    <property type="entry name" value="LysM domain"/>
    <property type="match status" value="1"/>
</dbReference>
<dbReference type="OrthoDB" id="370541at2"/>
<comment type="subcellular location">
    <subcellularLocation>
        <location evidence="1">Cytoplasm</location>
    </subcellularLocation>
</comment>
<sequence length="150" mass="16629">MGKLWDFFTRNEGKDVEVTSDALKKEITELGYNGDAYDVGVQDDTITIRGEAGSQEEKEKVVLAMGNVKGVRNVDDSILISSAAAAENPESRQAQGESRFYTVRSGDTLSKIAREFYGDANAYMRIFEANRPMLKNPDLIYPGQALRIPN</sequence>
<evidence type="ECO:0000256" key="2">
    <source>
        <dbReference type="ARBA" id="ARBA00022490"/>
    </source>
</evidence>
<dbReference type="SMART" id="SM00257">
    <property type="entry name" value="LysM"/>
    <property type="match status" value="1"/>
</dbReference>
<dbReference type="InterPro" id="IPR052196">
    <property type="entry name" value="Bact_Kbp"/>
</dbReference>
<dbReference type="CDD" id="cd00118">
    <property type="entry name" value="LysM"/>
    <property type="match status" value="1"/>
</dbReference>
<dbReference type="PANTHER" id="PTHR34700:SF8">
    <property type="entry name" value="POTASSIUM BINDING PROTEIN KBP"/>
    <property type="match status" value="1"/>
</dbReference>
<dbReference type="EMBL" id="BJYZ01000031">
    <property type="protein sequence ID" value="GEO41741.1"/>
    <property type="molecule type" value="Genomic_DNA"/>
</dbReference>
<evidence type="ECO:0000259" key="4">
    <source>
        <dbReference type="PROSITE" id="PS50914"/>
    </source>
</evidence>
<feature type="domain" description="LysM" evidence="5">
    <location>
        <begin position="99"/>
        <end position="148"/>
    </location>
</feature>
<protein>
    <recommendedName>
        <fullName evidence="3">Potassium binding protein Kbp</fullName>
    </recommendedName>
</protein>
<evidence type="ECO:0000313" key="6">
    <source>
        <dbReference type="EMBL" id="GEO41741.1"/>
    </source>
</evidence>
<dbReference type="PROSITE" id="PS51782">
    <property type="entry name" value="LYSM"/>
    <property type="match status" value="1"/>
</dbReference>
<evidence type="ECO:0000256" key="3">
    <source>
        <dbReference type="ARBA" id="ARBA00072219"/>
    </source>
</evidence>
<dbReference type="PROSITE" id="PS50914">
    <property type="entry name" value="BON"/>
    <property type="match status" value="1"/>
</dbReference>
<dbReference type="Pfam" id="PF04972">
    <property type="entry name" value="BON"/>
    <property type="match status" value="1"/>
</dbReference>
<dbReference type="Pfam" id="PF01476">
    <property type="entry name" value="LysM"/>
    <property type="match status" value="1"/>
</dbReference>
<evidence type="ECO:0000313" key="7">
    <source>
        <dbReference type="Proteomes" id="UP000321523"/>
    </source>
</evidence>
<dbReference type="Gene3D" id="3.30.1340.30">
    <property type="match status" value="1"/>
</dbReference>
<dbReference type="PANTHER" id="PTHR34700">
    <property type="entry name" value="POTASSIUM BINDING PROTEIN KBP"/>
    <property type="match status" value="1"/>
</dbReference>
<name>A0A512DZ40_9PROT</name>